<evidence type="ECO:0000313" key="2">
    <source>
        <dbReference type="EnsemblMetazoa" id="Aqu2.1.22722_001"/>
    </source>
</evidence>
<evidence type="ECO:0000256" key="1">
    <source>
        <dbReference type="SAM" id="MobiDB-lite"/>
    </source>
</evidence>
<name>A0A1X7U493_AMPQE</name>
<organism evidence="2">
    <name type="scientific">Amphimedon queenslandica</name>
    <name type="common">Sponge</name>
    <dbReference type="NCBI Taxonomy" id="400682"/>
    <lineage>
        <taxon>Eukaryota</taxon>
        <taxon>Metazoa</taxon>
        <taxon>Porifera</taxon>
        <taxon>Demospongiae</taxon>
        <taxon>Heteroscleromorpha</taxon>
        <taxon>Haplosclerida</taxon>
        <taxon>Niphatidae</taxon>
        <taxon>Amphimedon</taxon>
    </lineage>
</organism>
<dbReference type="InParanoid" id="A0A1X7U493"/>
<dbReference type="EnsemblMetazoa" id="Aqu2.1.22722_001">
    <property type="protein sequence ID" value="Aqu2.1.22722_001"/>
    <property type="gene ID" value="Aqu2.1.22722"/>
</dbReference>
<feature type="region of interest" description="Disordered" evidence="1">
    <location>
        <begin position="36"/>
        <end position="63"/>
    </location>
</feature>
<accession>A0A1X7U493</accession>
<sequence length="133" mass="15380">DINELKTGFNSFTEALADVLQSGNIPHSVEEDILRLQQHFSQTETTEGDEGSSQADQHQNHHQRAQENWMLFCECVSQLQPDVYSPEDYDWLAEARSYAKIEEAATFIAQKKQNHTHSIYYHCYTRKSSRKAT</sequence>
<reference evidence="2" key="1">
    <citation type="submission" date="2017-05" db="UniProtKB">
        <authorList>
            <consortium name="EnsemblMetazoa"/>
        </authorList>
    </citation>
    <scope>IDENTIFICATION</scope>
</reference>
<protein>
    <submittedName>
        <fullName evidence="2">Uncharacterized protein</fullName>
    </submittedName>
</protein>
<feature type="compositionally biased region" description="Polar residues" evidence="1">
    <location>
        <begin position="38"/>
        <end position="57"/>
    </location>
</feature>
<dbReference type="OrthoDB" id="7470624at2759"/>
<dbReference type="AlphaFoldDB" id="A0A1X7U493"/>
<proteinExistence type="predicted"/>